<dbReference type="PROSITE" id="PS51257">
    <property type="entry name" value="PROKAR_LIPOPROTEIN"/>
    <property type="match status" value="1"/>
</dbReference>
<name>A0A2J7RI31_9NEOP</name>
<evidence type="ECO:0000256" key="1">
    <source>
        <dbReference type="SAM" id="MobiDB-lite"/>
    </source>
</evidence>
<evidence type="ECO:0000313" key="2">
    <source>
        <dbReference type="EMBL" id="PNF40483.1"/>
    </source>
</evidence>
<feature type="region of interest" description="Disordered" evidence="1">
    <location>
        <begin position="1"/>
        <end position="20"/>
    </location>
</feature>
<dbReference type="Proteomes" id="UP000235965">
    <property type="component" value="Unassembled WGS sequence"/>
</dbReference>
<dbReference type="InParanoid" id="A0A2J7RI31"/>
<accession>A0A2J7RI31</accession>
<comment type="caution">
    <text evidence="2">The sequence shown here is derived from an EMBL/GenBank/DDBJ whole genome shotgun (WGS) entry which is preliminary data.</text>
</comment>
<gene>
    <name evidence="2" type="ORF">B7P43_G08184</name>
</gene>
<feature type="compositionally biased region" description="Polar residues" evidence="1">
    <location>
        <begin position="8"/>
        <end position="20"/>
    </location>
</feature>
<dbReference type="AlphaFoldDB" id="A0A2J7RI31"/>
<reference evidence="2 3" key="1">
    <citation type="submission" date="2017-12" db="EMBL/GenBank/DDBJ databases">
        <title>Hemimetabolous genomes reveal molecular basis of termite eusociality.</title>
        <authorList>
            <person name="Harrison M.C."/>
            <person name="Jongepier E."/>
            <person name="Robertson H.M."/>
            <person name="Arning N."/>
            <person name="Bitard-Feildel T."/>
            <person name="Chao H."/>
            <person name="Childers C.P."/>
            <person name="Dinh H."/>
            <person name="Doddapaneni H."/>
            <person name="Dugan S."/>
            <person name="Gowin J."/>
            <person name="Greiner C."/>
            <person name="Han Y."/>
            <person name="Hu H."/>
            <person name="Hughes D.S.T."/>
            <person name="Huylmans A.-K."/>
            <person name="Kemena C."/>
            <person name="Kremer L.P.M."/>
            <person name="Lee S.L."/>
            <person name="Lopez-Ezquerra A."/>
            <person name="Mallet L."/>
            <person name="Monroy-Kuhn J.M."/>
            <person name="Moser A."/>
            <person name="Murali S.C."/>
            <person name="Muzny D.M."/>
            <person name="Otani S."/>
            <person name="Piulachs M.-D."/>
            <person name="Poelchau M."/>
            <person name="Qu J."/>
            <person name="Schaub F."/>
            <person name="Wada-Katsumata A."/>
            <person name="Worley K.C."/>
            <person name="Xie Q."/>
            <person name="Ylla G."/>
            <person name="Poulsen M."/>
            <person name="Gibbs R.A."/>
            <person name="Schal C."/>
            <person name="Richards S."/>
            <person name="Belles X."/>
            <person name="Korb J."/>
            <person name="Bornberg-Bauer E."/>
        </authorList>
    </citation>
    <scope>NUCLEOTIDE SEQUENCE [LARGE SCALE GENOMIC DNA]</scope>
    <source>
        <tissue evidence="2">Whole body</tissue>
    </source>
</reference>
<keyword evidence="3" id="KW-1185">Reference proteome</keyword>
<sequence length="57" mass="6086">MAPLVPKDNQQAANNSTVGCSSRHCNTVIIVVSYIHVSGYPYGGGGVTSGQQHHYQR</sequence>
<dbReference type="EMBL" id="NEVH01003505">
    <property type="protein sequence ID" value="PNF40483.1"/>
    <property type="molecule type" value="Genomic_DNA"/>
</dbReference>
<evidence type="ECO:0000313" key="3">
    <source>
        <dbReference type="Proteomes" id="UP000235965"/>
    </source>
</evidence>
<organism evidence="2 3">
    <name type="scientific">Cryptotermes secundus</name>
    <dbReference type="NCBI Taxonomy" id="105785"/>
    <lineage>
        <taxon>Eukaryota</taxon>
        <taxon>Metazoa</taxon>
        <taxon>Ecdysozoa</taxon>
        <taxon>Arthropoda</taxon>
        <taxon>Hexapoda</taxon>
        <taxon>Insecta</taxon>
        <taxon>Pterygota</taxon>
        <taxon>Neoptera</taxon>
        <taxon>Polyneoptera</taxon>
        <taxon>Dictyoptera</taxon>
        <taxon>Blattodea</taxon>
        <taxon>Blattoidea</taxon>
        <taxon>Termitoidae</taxon>
        <taxon>Kalotermitidae</taxon>
        <taxon>Cryptotermitinae</taxon>
        <taxon>Cryptotermes</taxon>
    </lineage>
</organism>
<protein>
    <submittedName>
        <fullName evidence="2">Uncharacterized protein</fullName>
    </submittedName>
</protein>
<proteinExistence type="predicted"/>